<dbReference type="PANTHER" id="PTHR33169:SF27">
    <property type="entry name" value="TRANSCRIPTIONAL REGULATOR PADR FAMILY PROTEIN"/>
    <property type="match status" value="1"/>
</dbReference>
<dbReference type="PANTHER" id="PTHR33169">
    <property type="entry name" value="PADR-FAMILY TRANSCRIPTIONAL REGULATOR"/>
    <property type="match status" value="1"/>
</dbReference>
<dbReference type="InterPro" id="IPR005149">
    <property type="entry name" value="Tscrpt_reg_PadR_N"/>
</dbReference>
<sequence>MAGRKAGPDLVGLTVLALLSVKPSHPYELHRFIIDTHKDFVRGLPRSLYHAVDRLAEGELIVPVETTREGRRPERTVYRITSEGQAELSTRLRRLLEQPHDDMRTLTAAVSLMGALHPDDAEHALRTRTGALEGAVAGLDAHLAAQEASGLPRILLLELECERALRAAELAWVHDVLTRIRSGDLSWTGPLNADLLATLPTTEGDDAPAPE</sequence>
<evidence type="ECO:0000313" key="2">
    <source>
        <dbReference type="EMBL" id="PZG21842.1"/>
    </source>
</evidence>
<dbReference type="InterPro" id="IPR036388">
    <property type="entry name" value="WH-like_DNA-bd_sf"/>
</dbReference>
<dbReference type="RefSeq" id="WP_111171918.1">
    <property type="nucleotide sequence ID" value="NZ_POUA01000565.1"/>
</dbReference>
<gene>
    <name evidence="2" type="ORF">C1I98_36920</name>
</gene>
<dbReference type="Pfam" id="PF03551">
    <property type="entry name" value="PadR"/>
    <property type="match status" value="1"/>
</dbReference>
<accession>A0A2W2ECC5</accession>
<protein>
    <submittedName>
        <fullName evidence="2">PadR family transcriptional regulator</fullName>
    </submittedName>
</protein>
<dbReference type="InterPro" id="IPR036390">
    <property type="entry name" value="WH_DNA-bd_sf"/>
</dbReference>
<dbReference type="Proteomes" id="UP000248544">
    <property type="component" value="Unassembled WGS sequence"/>
</dbReference>
<dbReference type="AlphaFoldDB" id="A0A2W2ECC5"/>
<dbReference type="EMBL" id="POUA01000565">
    <property type="protein sequence ID" value="PZG21842.1"/>
    <property type="molecule type" value="Genomic_DNA"/>
</dbReference>
<evidence type="ECO:0000259" key="1">
    <source>
        <dbReference type="Pfam" id="PF03551"/>
    </source>
</evidence>
<keyword evidence="3" id="KW-1185">Reference proteome</keyword>
<dbReference type="SUPFAM" id="SSF46785">
    <property type="entry name" value="Winged helix' DNA-binding domain"/>
    <property type="match status" value="1"/>
</dbReference>
<organism evidence="2 3">
    <name type="scientific">Spongiactinospora gelatinilytica</name>
    <dbReference type="NCBI Taxonomy" id="2666298"/>
    <lineage>
        <taxon>Bacteria</taxon>
        <taxon>Bacillati</taxon>
        <taxon>Actinomycetota</taxon>
        <taxon>Actinomycetes</taxon>
        <taxon>Streptosporangiales</taxon>
        <taxon>Streptosporangiaceae</taxon>
        <taxon>Spongiactinospora</taxon>
    </lineage>
</organism>
<proteinExistence type="predicted"/>
<dbReference type="InterPro" id="IPR052509">
    <property type="entry name" value="Metal_resp_DNA-bind_regulator"/>
</dbReference>
<name>A0A2W2ECC5_9ACTN</name>
<reference evidence="2 3" key="1">
    <citation type="submission" date="2018-01" db="EMBL/GenBank/DDBJ databases">
        <title>Draft genome sequence of Sphaerisporangium sp. 7K107.</title>
        <authorList>
            <person name="Sahin N."/>
            <person name="Saygin H."/>
            <person name="Ay H."/>
        </authorList>
    </citation>
    <scope>NUCLEOTIDE SEQUENCE [LARGE SCALE GENOMIC DNA]</scope>
    <source>
        <strain evidence="2 3">7K107</strain>
    </source>
</reference>
<feature type="domain" description="Transcription regulator PadR N-terminal" evidence="1">
    <location>
        <begin position="15"/>
        <end position="89"/>
    </location>
</feature>
<comment type="caution">
    <text evidence="2">The sequence shown here is derived from an EMBL/GenBank/DDBJ whole genome shotgun (WGS) entry which is preliminary data.</text>
</comment>
<dbReference type="Gene3D" id="1.10.10.10">
    <property type="entry name" value="Winged helix-like DNA-binding domain superfamily/Winged helix DNA-binding domain"/>
    <property type="match status" value="1"/>
</dbReference>
<evidence type="ECO:0000313" key="3">
    <source>
        <dbReference type="Proteomes" id="UP000248544"/>
    </source>
</evidence>